<evidence type="ECO:0000256" key="13">
    <source>
        <dbReference type="ARBA" id="ARBA00043671"/>
    </source>
</evidence>
<feature type="signal peptide" evidence="17">
    <location>
        <begin position="1"/>
        <end position="19"/>
    </location>
</feature>
<dbReference type="GO" id="GO:0052745">
    <property type="term" value="F:inositol phosphate phosphatase activity"/>
    <property type="evidence" value="ECO:0007669"/>
    <property type="project" value="TreeGrafter"/>
</dbReference>
<evidence type="ECO:0000256" key="16">
    <source>
        <dbReference type="PIRSR" id="PIRSR000894-2"/>
    </source>
</evidence>
<evidence type="ECO:0000256" key="15">
    <source>
        <dbReference type="ARBA" id="ARBA00043832"/>
    </source>
</evidence>
<comment type="catalytic activity">
    <reaction evidence="14">
        <text>1D-myo-inositol hexakisphosphate + H2O = 1D-myo-inositol 1,2,4,5,6-pentakisphosphate + phosphate</text>
        <dbReference type="Rhea" id="RHEA:16989"/>
        <dbReference type="ChEBI" id="CHEBI:15377"/>
        <dbReference type="ChEBI" id="CHEBI:43474"/>
        <dbReference type="ChEBI" id="CHEBI:57798"/>
        <dbReference type="ChEBI" id="CHEBI:58130"/>
        <dbReference type="EC" id="3.1.3.62"/>
    </reaction>
    <physiologicalReaction direction="left-to-right" evidence="14">
        <dbReference type="Rhea" id="RHEA:16990"/>
    </physiologicalReaction>
</comment>
<dbReference type="InterPro" id="IPR029033">
    <property type="entry name" value="His_PPase_superfam"/>
</dbReference>
<comment type="catalytic activity">
    <reaction evidence="15">
        <text>(2R)-2,3-bisphosphoglycerate + H2O = (2R)-2-phosphoglycerate + phosphate</text>
        <dbReference type="Rhea" id="RHEA:27381"/>
        <dbReference type="ChEBI" id="CHEBI:15377"/>
        <dbReference type="ChEBI" id="CHEBI:43474"/>
        <dbReference type="ChEBI" id="CHEBI:58248"/>
        <dbReference type="ChEBI" id="CHEBI:58289"/>
        <dbReference type="EC" id="3.1.3.80"/>
    </reaction>
    <physiologicalReaction direction="left-to-right" evidence="15">
        <dbReference type="Rhea" id="RHEA:27382"/>
    </physiologicalReaction>
</comment>
<evidence type="ECO:0000313" key="19">
    <source>
        <dbReference type="Proteomes" id="UP001367676"/>
    </source>
</evidence>
<dbReference type="PANTHER" id="PTHR20963">
    <property type="entry name" value="MULTIPLE INOSITOL POLYPHOSPHATE PHOSPHATASE-RELATED"/>
    <property type="match status" value="1"/>
</dbReference>
<evidence type="ECO:0000256" key="9">
    <source>
        <dbReference type="ARBA" id="ARBA00023136"/>
    </source>
</evidence>
<keyword evidence="8" id="KW-0378">Hydrolase</keyword>
<keyword evidence="9" id="KW-0472">Membrane</keyword>
<dbReference type="GO" id="GO:0003993">
    <property type="term" value="F:acid phosphatase activity"/>
    <property type="evidence" value="ECO:0007669"/>
    <property type="project" value="TreeGrafter"/>
</dbReference>
<accession>A0AAN9TQX8</accession>
<dbReference type="Pfam" id="PF00328">
    <property type="entry name" value="His_Phos_2"/>
    <property type="match status" value="1"/>
</dbReference>
<dbReference type="AlphaFoldDB" id="A0AAN9TQX8"/>
<comment type="catalytic activity">
    <reaction evidence="13">
        <text>1D-myo-inositol 1,2,4,5,6-pentakisphosphate + H2O = 1D-myo-inositol 1,2,5,6-tetrakisphosphate + phosphate</text>
        <dbReference type="Rhea" id="RHEA:77115"/>
        <dbReference type="ChEBI" id="CHEBI:15377"/>
        <dbReference type="ChEBI" id="CHEBI:43474"/>
        <dbReference type="ChEBI" id="CHEBI:57798"/>
        <dbReference type="ChEBI" id="CHEBI:195535"/>
        <dbReference type="EC" id="3.1.3.62"/>
    </reaction>
    <physiologicalReaction direction="left-to-right" evidence="13">
        <dbReference type="Rhea" id="RHEA:77116"/>
    </physiologicalReaction>
</comment>
<feature type="chain" id="PRO_5042979135" description="Multiple inositol polyphosphate phosphatase 1" evidence="17">
    <location>
        <begin position="20"/>
        <end position="450"/>
    </location>
</feature>
<evidence type="ECO:0000256" key="2">
    <source>
        <dbReference type="ARBA" id="ARBA00008422"/>
    </source>
</evidence>
<evidence type="ECO:0000256" key="7">
    <source>
        <dbReference type="ARBA" id="ARBA00022729"/>
    </source>
</evidence>
<organism evidence="18 19">
    <name type="scientific">Parthenolecanium corni</name>
    <dbReference type="NCBI Taxonomy" id="536013"/>
    <lineage>
        <taxon>Eukaryota</taxon>
        <taxon>Metazoa</taxon>
        <taxon>Ecdysozoa</taxon>
        <taxon>Arthropoda</taxon>
        <taxon>Hexapoda</taxon>
        <taxon>Insecta</taxon>
        <taxon>Pterygota</taxon>
        <taxon>Neoptera</taxon>
        <taxon>Paraneoptera</taxon>
        <taxon>Hemiptera</taxon>
        <taxon>Sternorrhyncha</taxon>
        <taxon>Coccoidea</taxon>
        <taxon>Coccidae</taxon>
        <taxon>Parthenolecanium</taxon>
    </lineage>
</organism>
<evidence type="ECO:0000256" key="6">
    <source>
        <dbReference type="ARBA" id="ARBA00022475"/>
    </source>
</evidence>
<evidence type="ECO:0000256" key="12">
    <source>
        <dbReference type="ARBA" id="ARBA00043668"/>
    </source>
</evidence>
<dbReference type="InterPro" id="IPR000560">
    <property type="entry name" value="His_Pase_clade-2"/>
</dbReference>
<dbReference type="SUPFAM" id="SSF53254">
    <property type="entry name" value="Phosphoglycerate mutase-like"/>
    <property type="match status" value="1"/>
</dbReference>
<evidence type="ECO:0000256" key="5">
    <source>
        <dbReference type="ARBA" id="ARBA00018097"/>
    </source>
</evidence>
<comment type="similarity">
    <text evidence="2">Belongs to the histidine acid phosphatase family. MINPP1 subfamily.</text>
</comment>
<evidence type="ECO:0000256" key="17">
    <source>
        <dbReference type="SAM" id="SignalP"/>
    </source>
</evidence>
<name>A0AAN9TQX8_9HEMI</name>
<dbReference type="CDD" id="cd07061">
    <property type="entry name" value="HP_HAP_like"/>
    <property type="match status" value="1"/>
</dbReference>
<comment type="catalytic activity">
    <reaction evidence="12">
        <text>1D-myo-inositol 1,2,5,6-tetrakisphosphate + H2O = 1D-myo-inositol 1,2,6-trisphosphate + phosphate</text>
        <dbReference type="Rhea" id="RHEA:77119"/>
        <dbReference type="ChEBI" id="CHEBI:15377"/>
        <dbReference type="ChEBI" id="CHEBI:43474"/>
        <dbReference type="ChEBI" id="CHEBI:195535"/>
        <dbReference type="ChEBI" id="CHEBI:195537"/>
        <dbReference type="EC" id="3.1.3.62"/>
    </reaction>
    <physiologicalReaction direction="left-to-right" evidence="12">
        <dbReference type="Rhea" id="RHEA:77120"/>
    </physiologicalReaction>
</comment>
<keyword evidence="19" id="KW-1185">Reference proteome</keyword>
<comment type="subcellular location">
    <subcellularLocation>
        <location evidence="1">Cell membrane</location>
    </subcellularLocation>
</comment>
<dbReference type="Gene3D" id="3.40.50.1240">
    <property type="entry name" value="Phosphoglycerate mutase-like"/>
    <property type="match status" value="1"/>
</dbReference>
<evidence type="ECO:0000256" key="14">
    <source>
        <dbReference type="ARBA" id="ARBA00043691"/>
    </source>
</evidence>
<evidence type="ECO:0000256" key="4">
    <source>
        <dbReference type="ARBA" id="ARBA00013040"/>
    </source>
</evidence>
<dbReference type="EMBL" id="JBBCAQ010000008">
    <property type="protein sequence ID" value="KAK7602503.1"/>
    <property type="molecule type" value="Genomic_DNA"/>
</dbReference>
<keyword evidence="16" id="KW-1015">Disulfide bond</keyword>
<dbReference type="PIRSF" id="PIRSF000894">
    <property type="entry name" value="Acid_phosphatase"/>
    <property type="match status" value="1"/>
</dbReference>
<dbReference type="EC" id="3.1.3.62" evidence="4"/>
<dbReference type="Proteomes" id="UP001367676">
    <property type="component" value="Unassembled WGS sequence"/>
</dbReference>
<dbReference type="PANTHER" id="PTHR20963:SF51">
    <property type="entry name" value="MULTIPLE INOSITOL POLYPHOSPHATE PHOSPHATASE 1"/>
    <property type="match status" value="1"/>
</dbReference>
<dbReference type="EC" id="3.1.3.80" evidence="3"/>
<sequence length="450" mass="52452">MIVWILLVIVGVRLCGVLGSVDPEFEHHLCTKTPYRVIQNPDVSEVRYKGCTPKKLWYVIRHGTRTPGEDVASLMRSRLFDIRDLIVKNKNCTRYSDFAAWKPHIELDGKKRLTREGESEMTFLAQRLRKRFPKILSKTWNNSTFSFRFTHTSRTEASAHFFSRGLFDDGVADVWYPQPLKKDPILRFYKLCQKWRVEIKKNPQSLIELEAFLRSDLFSTVVTNITERFNLPDGELSVADVHLIYTTCCFETAWDKTELSPWCSVLSRQEFEILEYAEDLEYYWTDGYGYELTTQMGCVMLNDVFNFFRSKSESEASFYFTHSGAILKFLSHLGLYQDSVKLRHDNLNIQRLWKTSLIDAFASNIAFVLFDCSGIDQVLTLHQEKPVILPGCPANQDLCPLSVIERIYEKSRVQCDFEEMCHASEKKSVYDSVVSTMWLAYDSLKLLYFR</sequence>
<gene>
    <name evidence="18" type="ORF">V9T40_008092</name>
</gene>
<dbReference type="GO" id="GO:0034417">
    <property type="term" value="F:bisphosphoglycerate 3-phosphatase activity"/>
    <property type="evidence" value="ECO:0007669"/>
    <property type="project" value="UniProtKB-EC"/>
</dbReference>
<reference evidence="18 19" key="1">
    <citation type="submission" date="2024-03" db="EMBL/GenBank/DDBJ databases">
        <title>Adaptation during the transition from Ophiocordyceps entomopathogen to insect associate is accompanied by gene loss and intensified selection.</title>
        <authorList>
            <person name="Ward C.M."/>
            <person name="Onetto C.A."/>
            <person name="Borneman A.R."/>
        </authorList>
    </citation>
    <scope>NUCLEOTIDE SEQUENCE [LARGE SCALE GENOMIC DNA]</scope>
    <source>
        <strain evidence="18">AWRI1</strain>
        <tissue evidence="18">Single Adult Female</tissue>
    </source>
</reference>
<dbReference type="InterPro" id="IPR016274">
    <property type="entry name" value="Histidine_acid_Pase_euk"/>
</dbReference>
<protein>
    <recommendedName>
        <fullName evidence="5">Multiple inositol polyphosphate phosphatase 1</fullName>
        <ecNumber evidence="4">3.1.3.62</ecNumber>
        <ecNumber evidence="3">3.1.3.80</ecNumber>
    </recommendedName>
    <alternativeName>
        <fullName evidence="11">2,3-bisphosphoglycerate 3-phosphatase</fullName>
    </alternativeName>
</protein>
<evidence type="ECO:0000256" key="8">
    <source>
        <dbReference type="ARBA" id="ARBA00022801"/>
    </source>
</evidence>
<evidence type="ECO:0000256" key="3">
    <source>
        <dbReference type="ARBA" id="ARBA00012976"/>
    </source>
</evidence>
<evidence type="ECO:0000256" key="10">
    <source>
        <dbReference type="ARBA" id="ARBA00023180"/>
    </source>
</evidence>
<proteinExistence type="inferred from homology"/>
<keyword evidence="7 17" id="KW-0732">Signal</keyword>
<feature type="disulfide bond" evidence="16">
    <location>
        <begin position="248"/>
        <end position="263"/>
    </location>
</feature>
<comment type="caution">
    <text evidence="18">The sequence shown here is derived from an EMBL/GenBank/DDBJ whole genome shotgun (WGS) entry which is preliminary data.</text>
</comment>
<evidence type="ECO:0000313" key="18">
    <source>
        <dbReference type="EMBL" id="KAK7602503.1"/>
    </source>
</evidence>
<evidence type="ECO:0000256" key="1">
    <source>
        <dbReference type="ARBA" id="ARBA00004236"/>
    </source>
</evidence>
<feature type="disulfide bond" evidence="16">
    <location>
        <begin position="51"/>
        <end position="372"/>
    </location>
</feature>
<feature type="disulfide bond" evidence="16">
    <location>
        <begin position="392"/>
        <end position="399"/>
    </location>
</feature>
<keyword evidence="10" id="KW-0325">Glycoprotein</keyword>
<evidence type="ECO:0000256" key="11">
    <source>
        <dbReference type="ARBA" id="ARBA00031642"/>
    </source>
</evidence>
<keyword evidence="6" id="KW-1003">Cell membrane</keyword>
<dbReference type="FunFam" id="3.40.50.1240:FF:000014">
    <property type="entry name" value="Multiple inositol polyphosphate phosphatase 1"/>
    <property type="match status" value="1"/>
</dbReference>
<dbReference type="GO" id="GO:0005886">
    <property type="term" value="C:plasma membrane"/>
    <property type="evidence" value="ECO:0007669"/>
    <property type="project" value="UniProtKB-SubCell"/>
</dbReference>